<proteinExistence type="inferred from homology"/>
<evidence type="ECO:0000313" key="4">
    <source>
        <dbReference type="Proteomes" id="UP000697995"/>
    </source>
</evidence>
<organism evidence="3 4">
    <name type="scientific">Paracraurococcus ruber</name>
    <dbReference type="NCBI Taxonomy" id="77675"/>
    <lineage>
        <taxon>Bacteria</taxon>
        <taxon>Pseudomonadati</taxon>
        <taxon>Pseudomonadota</taxon>
        <taxon>Alphaproteobacteria</taxon>
        <taxon>Acetobacterales</taxon>
        <taxon>Roseomonadaceae</taxon>
        <taxon>Paracraurococcus</taxon>
    </lineage>
</organism>
<dbReference type="PANTHER" id="PTHR42928:SF5">
    <property type="entry name" value="BLR1237 PROTEIN"/>
    <property type="match status" value="1"/>
</dbReference>
<dbReference type="Gene3D" id="3.40.190.10">
    <property type="entry name" value="Periplasmic binding protein-like II"/>
    <property type="match status" value="1"/>
</dbReference>
<feature type="region of interest" description="Disordered" evidence="2">
    <location>
        <begin position="1"/>
        <end position="89"/>
    </location>
</feature>
<dbReference type="CDD" id="cd07012">
    <property type="entry name" value="PBP2_Bug_TTT"/>
    <property type="match status" value="1"/>
</dbReference>
<evidence type="ECO:0000256" key="1">
    <source>
        <dbReference type="ARBA" id="ARBA00006987"/>
    </source>
</evidence>
<protein>
    <recommendedName>
        <fullName evidence="5">Tripartite tricarboxylate transporter substrate binding protein</fullName>
    </recommendedName>
</protein>
<comment type="caution">
    <text evidence="3">The sequence shown here is derived from an EMBL/GenBank/DDBJ whole genome shotgun (WGS) entry which is preliminary data.</text>
</comment>
<dbReference type="Proteomes" id="UP000697995">
    <property type="component" value="Unassembled WGS sequence"/>
</dbReference>
<sequence>MRAEQEREHAHGVGARTCARCGGPRAAPGAQKPPAEARSGTTRPAPAAASGAHDAVARSRATAMRPAARQGPACGRPAEARQRPRHAARGIRRAMAALAAVGGPACRALAVARRRQGRGARCASRVGDGRGGGVAAAGRPPPAMLRFRHDGRTSTMHRRTLLAAGAALAAGPAAAQSAAQPAAWPNRTARMIIPWPPGQSTDLQGRLVAQLLTQRLGQNVVPENRPGAGGQIGTDFVAKAPPDGYTMLAASIGPITFSPLVQRTPYVVERDFAPVMAYGLSPYMLLVRPDFPARTARDFVRLLLGSPGKYSYASSGIGGAQHLLTAVFNAQAGIDALHVPFQGSGPAMAAFLGGQVDYAIETIAAGGPLVKQGALRPLGSTMAKPSALLPGIPPLAEAADLPGYDIGGWNGLLLPVATPRPILDRLQAELEAGFATQEMKDRFLSIGVELDPIGPDGFRALLRKEAALFGPAIRQMGIRAE</sequence>
<feature type="compositionally biased region" description="Basic and acidic residues" evidence="2">
    <location>
        <begin position="1"/>
        <end position="11"/>
    </location>
</feature>
<dbReference type="InterPro" id="IPR005064">
    <property type="entry name" value="BUG"/>
</dbReference>
<feature type="region of interest" description="Disordered" evidence="2">
    <location>
        <begin position="117"/>
        <end position="142"/>
    </location>
</feature>
<evidence type="ECO:0000313" key="3">
    <source>
        <dbReference type="EMBL" id="MBK1661908.1"/>
    </source>
</evidence>
<dbReference type="Gene3D" id="3.40.190.150">
    <property type="entry name" value="Bordetella uptake gene, domain 1"/>
    <property type="match status" value="1"/>
</dbReference>
<dbReference type="PANTHER" id="PTHR42928">
    <property type="entry name" value="TRICARBOXYLATE-BINDING PROTEIN"/>
    <property type="match status" value="1"/>
</dbReference>
<name>A0ABS1D5Z5_9PROT</name>
<gene>
    <name evidence="3" type="ORF">CKO45_27325</name>
</gene>
<evidence type="ECO:0008006" key="5">
    <source>
        <dbReference type="Google" id="ProtNLM"/>
    </source>
</evidence>
<feature type="compositionally biased region" description="Low complexity" evidence="2">
    <location>
        <begin position="37"/>
        <end position="52"/>
    </location>
</feature>
<feature type="compositionally biased region" description="Low complexity" evidence="2">
    <location>
        <begin position="18"/>
        <end position="30"/>
    </location>
</feature>
<accession>A0ABS1D5Z5</accession>
<keyword evidence="4" id="KW-1185">Reference proteome</keyword>
<dbReference type="SUPFAM" id="SSF53850">
    <property type="entry name" value="Periplasmic binding protein-like II"/>
    <property type="match status" value="1"/>
</dbReference>
<dbReference type="Pfam" id="PF03401">
    <property type="entry name" value="TctC"/>
    <property type="match status" value="1"/>
</dbReference>
<dbReference type="EMBL" id="NRSG01000401">
    <property type="protein sequence ID" value="MBK1661908.1"/>
    <property type="molecule type" value="Genomic_DNA"/>
</dbReference>
<comment type="similarity">
    <text evidence="1">Belongs to the UPF0065 (bug) family.</text>
</comment>
<dbReference type="InterPro" id="IPR042100">
    <property type="entry name" value="Bug_dom1"/>
</dbReference>
<reference evidence="3 4" key="1">
    <citation type="journal article" date="2020" name="Microorganisms">
        <title>Osmotic Adaptation and Compatible Solute Biosynthesis of Phototrophic Bacteria as Revealed from Genome Analyses.</title>
        <authorList>
            <person name="Imhoff J.F."/>
            <person name="Rahn T."/>
            <person name="Kunzel S."/>
            <person name="Keller A."/>
            <person name="Neulinger S.C."/>
        </authorList>
    </citation>
    <scope>NUCLEOTIDE SEQUENCE [LARGE SCALE GENOMIC DNA]</scope>
    <source>
        <strain evidence="3 4">DSM 15382</strain>
    </source>
</reference>
<evidence type="ECO:0000256" key="2">
    <source>
        <dbReference type="SAM" id="MobiDB-lite"/>
    </source>
</evidence>